<organism evidence="9 10">
    <name type="scientific">Faecalibacterium prausnitzii</name>
    <dbReference type="NCBI Taxonomy" id="853"/>
    <lineage>
        <taxon>Bacteria</taxon>
        <taxon>Bacillati</taxon>
        <taxon>Bacillota</taxon>
        <taxon>Clostridia</taxon>
        <taxon>Eubacteriales</taxon>
        <taxon>Oscillospiraceae</taxon>
        <taxon>Faecalibacterium</taxon>
    </lineage>
</organism>
<evidence type="ECO:0000256" key="6">
    <source>
        <dbReference type="SAM" id="Phobius"/>
    </source>
</evidence>
<dbReference type="AlphaFoldDB" id="A0A329UCJ6"/>
<dbReference type="CDD" id="cd16380">
    <property type="entry name" value="YitT_C"/>
    <property type="match status" value="1"/>
</dbReference>
<dbReference type="RefSeq" id="WP_022257004.1">
    <property type="nucleotide sequence ID" value="NZ_PRKZ01000006.1"/>
</dbReference>
<feature type="transmembrane region" description="Helical" evidence="6">
    <location>
        <begin position="12"/>
        <end position="33"/>
    </location>
</feature>
<dbReference type="Proteomes" id="UP000250583">
    <property type="component" value="Unassembled WGS sequence"/>
</dbReference>
<comment type="subcellular location">
    <subcellularLocation>
        <location evidence="1">Cell membrane</location>
        <topology evidence="1">Multi-pass membrane protein</topology>
    </subcellularLocation>
</comment>
<evidence type="ECO:0000256" key="1">
    <source>
        <dbReference type="ARBA" id="ARBA00004651"/>
    </source>
</evidence>
<dbReference type="PANTHER" id="PTHR33545:SF9">
    <property type="entry name" value="UPF0750 MEMBRANE PROTEIN YITE"/>
    <property type="match status" value="1"/>
</dbReference>
<dbReference type="PANTHER" id="PTHR33545">
    <property type="entry name" value="UPF0750 MEMBRANE PROTEIN YITT-RELATED"/>
    <property type="match status" value="1"/>
</dbReference>
<evidence type="ECO:0000259" key="7">
    <source>
        <dbReference type="Pfam" id="PF10035"/>
    </source>
</evidence>
<gene>
    <name evidence="9" type="ORF">C4N22_08630</name>
    <name evidence="8" type="ORF">C4N25_09440</name>
</gene>
<sequence>MEHNKREKIMAYVSQYAIITLSITIMSVGVYFFKFPNNFVFGGVTGAAALVAKLTPLSASAFSSWANMILLVVGLIFLGKKFAMTTGYASVVMSAELMFLEKFFPMHGSLSNQPMLDLLFAIALPAIASALLFNVGASSGGTDVIALIVEKYTHIHSIAVALFLTDLFMVVAACFVFNLYTALYSFVGLTVKSLVIDAVLERIKMCKAILIICDDKDPICNFVMRKLVRGATYTPCFGAYTDKPHYMIYTTLTNREAGQLQEFIHKENLNAFISMLSTTEVFGKGFNHA</sequence>
<dbReference type="InterPro" id="IPR019264">
    <property type="entry name" value="DUF2179"/>
</dbReference>
<keyword evidence="3 6" id="KW-0812">Transmembrane</keyword>
<dbReference type="InterPro" id="IPR051461">
    <property type="entry name" value="UPF0750_membrane"/>
</dbReference>
<evidence type="ECO:0000313" key="11">
    <source>
        <dbReference type="Proteomes" id="UP000251634"/>
    </source>
</evidence>
<feature type="transmembrane region" description="Helical" evidence="6">
    <location>
        <begin position="116"/>
        <end position="135"/>
    </location>
</feature>
<dbReference type="Gene3D" id="3.30.70.120">
    <property type="match status" value="1"/>
</dbReference>
<dbReference type="InterPro" id="IPR015867">
    <property type="entry name" value="N-reg_PII/ATP_PRibTrfase_C"/>
</dbReference>
<reference evidence="10 11" key="1">
    <citation type="submission" date="2018-02" db="EMBL/GenBank/DDBJ databases">
        <title>Complete genome sequencing of Faecalibacterium prausnitzii strains isolated from the human gut.</title>
        <authorList>
            <person name="Fitzgerald B.C."/>
            <person name="Shkoporov A.N."/>
            <person name="Ross P.R."/>
            <person name="Hill C."/>
        </authorList>
    </citation>
    <scope>NUCLEOTIDE SEQUENCE [LARGE SCALE GENOMIC DNA]</scope>
    <source>
        <strain evidence="9 10">APC923/61-1</strain>
        <strain evidence="8 11">APC942/8-14-2</strain>
    </source>
</reference>
<protein>
    <submittedName>
        <fullName evidence="9">YitT family protein</fullName>
    </submittedName>
</protein>
<dbReference type="Proteomes" id="UP000251634">
    <property type="component" value="Unassembled WGS sequence"/>
</dbReference>
<keyword evidence="2" id="KW-1003">Cell membrane</keyword>
<comment type="caution">
    <text evidence="9">The sequence shown here is derived from an EMBL/GenBank/DDBJ whole genome shotgun (WGS) entry which is preliminary data.</text>
</comment>
<feature type="transmembrane region" description="Helical" evidence="6">
    <location>
        <begin position="155"/>
        <end position="180"/>
    </location>
</feature>
<evidence type="ECO:0000313" key="8">
    <source>
        <dbReference type="EMBL" id="RAW49186.1"/>
    </source>
</evidence>
<dbReference type="InterPro" id="IPR003740">
    <property type="entry name" value="YitT"/>
</dbReference>
<evidence type="ECO:0000256" key="2">
    <source>
        <dbReference type="ARBA" id="ARBA00022475"/>
    </source>
</evidence>
<dbReference type="EMBL" id="PRLE01000004">
    <property type="protein sequence ID" value="RAW58784.1"/>
    <property type="molecule type" value="Genomic_DNA"/>
</dbReference>
<evidence type="ECO:0000313" key="9">
    <source>
        <dbReference type="EMBL" id="RAW58784.1"/>
    </source>
</evidence>
<dbReference type="OrthoDB" id="3180973at2"/>
<dbReference type="Pfam" id="PF02588">
    <property type="entry name" value="YitT_membrane"/>
    <property type="match status" value="1"/>
</dbReference>
<evidence type="ECO:0000313" key="10">
    <source>
        <dbReference type="Proteomes" id="UP000250583"/>
    </source>
</evidence>
<dbReference type="EMBL" id="PRKZ01000006">
    <property type="protein sequence ID" value="RAW49186.1"/>
    <property type="molecule type" value="Genomic_DNA"/>
</dbReference>
<feature type="domain" description="DUF2179" evidence="7">
    <location>
        <begin position="229"/>
        <end position="283"/>
    </location>
</feature>
<keyword evidence="4 6" id="KW-1133">Transmembrane helix</keyword>
<dbReference type="GO" id="GO:0005886">
    <property type="term" value="C:plasma membrane"/>
    <property type="evidence" value="ECO:0007669"/>
    <property type="project" value="UniProtKB-SubCell"/>
</dbReference>
<proteinExistence type="predicted"/>
<evidence type="ECO:0000256" key="4">
    <source>
        <dbReference type="ARBA" id="ARBA00022989"/>
    </source>
</evidence>
<evidence type="ECO:0000256" key="3">
    <source>
        <dbReference type="ARBA" id="ARBA00022692"/>
    </source>
</evidence>
<accession>A0A329UCJ6</accession>
<name>A0A329UCJ6_9FIRM</name>
<keyword evidence="5 6" id="KW-0472">Membrane</keyword>
<dbReference type="Pfam" id="PF10035">
    <property type="entry name" value="DUF2179"/>
    <property type="match status" value="1"/>
</dbReference>
<feature type="transmembrane region" description="Helical" evidence="6">
    <location>
        <begin position="39"/>
        <end position="55"/>
    </location>
</feature>
<evidence type="ECO:0000256" key="5">
    <source>
        <dbReference type="ARBA" id="ARBA00023136"/>
    </source>
</evidence>
<dbReference type="PIRSF" id="PIRSF006483">
    <property type="entry name" value="Membrane_protein_YitT"/>
    <property type="match status" value="1"/>
</dbReference>